<keyword evidence="3" id="KW-1185">Reference proteome</keyword>
<evidence type="ECO:0000313" key="2">
    <source>
        <dbReference type="EMBL" id="MCO8271502.1"/>
    </source>
</evidence>
<name>A0ABT1DKY2_9ACTN</name>
<organism evidence="2 3">
    <name type="scientific">Paractinoplanes aksuensis</name>
    <dbReference type="NCBI Taxonomy" id="2939490"/>
    <lineage>
        <taxon>Bacteria</taxon>
        <taxon>Bacillati</taxon>
        <taxon>Actinomycetota</taxon>
        <taxon>Actinomycetes</taxon>
        <taxon>Micromonosporales</taxon>
        <taxon>Micromonosporaceae</taxon>
        <taxon>Paractinoplanes</taxon>
    </lineage>
</organism>
<evidence type="ECO:0000256" key="1">
    <source>
        <dbReference type="SAM" id="Phobius"/>
    </source>
</evidence>
<dbReference type="EMBL" id="JAMYJR010000013">
    <property type="protein sequence ID" value="MCO8271502.1"/>
    <property type="molecule type" value="Genomic_DNA"/>
</dbReference>
<protein>
    <recommendedName>
        <fullName evidence="4">RING-type E3 ubiquitin transferase</fullName>
    </recommendedName>
</protein>
<dbReference type="Proteomes" id="UP001523369">
    <property type="component" value="Unassembled WGS sequence"/>
</dbReference>
<keyword evidence="1" id="KW-0472">Membrane</keyword>
<evidence type="ECO:0000313" key="3">
    <source>
        <dbReference type="Proteomes" id="UP001523369"/>
    </source>
</evidence>
<comment type="caution">
    <text evidence="2">The sequence shown here is derived from an EMBL/GenBank/DDBJ whole genome shotgun (WGS) entry which is preliminary data.</text>
</comment>
<gene>
    <name evidence="2" type="ORF">M1L60_12945</name>
</gene>
<keyword evidence="1" id="KW-0812">Transmembrane</keyword>
<feature type="transmembrane region" description="Helical" evidence="1">
    <location>
        <begin position="6"/>
        <end position="28"/>
    </location>
</feature>
<keyword evidence="1" id="KW-1133">Transmembrane helix</keyword>
<proteinExistence type="predicted"/>
<reference evidence="2 3" key="1">
    <citation type="submission" date="2022-06" db="EMBL/GenBank/DDBJ databases">
        <title>New Species of the Genus Actinoplanes, ActinopZanes ferrugineus.</title>
        <authorList>
            <person name="Ding P."/>
        </authorList>
    </citation>
    <scope>NUCLEOTIDE SEQUENCE [LARGE SCALE GENOMIC DNA]</scope>
    <source>
        <strain evidence="2 3">TRM88003</strain>
    </source>
</reference>
<feature type="transmembrane region" description="Helical" evidence="1">
    <location>
        <begin position="223"/>
        <end position="242"/>
    </location>
</feature>
<evidence type="ECO:0008006" key="4">
    <source>
        <dbReference type="Google" id="ProtNLM"/>
    </source>
</evidence>
<accession>A0ABT1DKY2</accession>
<sequence length="246" mass="26220">MMVVATVAFCIGALLIGGAGIFLLLNLGEHRALRTLRRVVPGPARPGRVALEGRTEYGPSGRQAAPVTGEDCVWFHVRLIREPSRQYSGSDAPDHDVLFDYSSPGGFALADPGGRIPVDPAILDHPYPMEAGVAVKTTIVHKRKAPRPLPPVVSREIIDDLRKSERLTLTESRVLRGVPVFALGRLSGGVLKQSRAGLTVFTTDTREQVIATRKDGISVSNRVMVVFVLAGLALAGGGAGYLNTLG</sequence>
<dbReference type="RefSeq" id="WP_253237633.1">
    <property type="nucleotide sequence ID" value="NZ_JAMYJR010000013.1"/>
</dbReference>